<dbReference type="InterPro" id="IPR027417">
    <property type="entry name" value="P-loop_NTPase"/>
</dbReference>
<dbReference type="EMBL" id="AGIP01000023">
    <property type="protein sequence ID" value="EHB49625.1"/>
    <property type="molecule type" value="Genomic_DNA"/>
</dbReference>
<evidence type="ECO:0000313" key="1">
    <source>
        <dbReference type="EMBL" id="EHB49625.1"/>
    </source>
</evidence>
<name>G4HNZ3_9BACL</name>
<dbReference type="Gene3D" id="3.40.50.300">
    <property type="entry name" value="P-loop containing nucleotide triphosphate hydrolases"/>
    <property type="match status" value="1"/>
</dbReference>
<dbReference type="InterPro" id="IPR050238">
    <property type="entry name" value="DNA_Rep/Repair_Clamp_Loader"/>
</dbReference>
<dbReference type="eggNOG" id="COG0470">
    <property type="taxonomic scope" value="Bacteria"/>
</dbReference>
<protein>
    <submittedName>
        <fullName evidence="1">DNA polymerase III, delta prime subunit</fullName>
    </submittedName>
</protein>
<dbReference type="PANTHER" id="PTHR11669">
    <property type="entry name" value="REPLICATION FACTOR C / DNA POLYMERASE III GAMMA-TAU SUBUNIT"/>
    <property type="match status" value="1"/>
</dbReference>
<organism evidence="1 2">
    <name type="scientific">Paenibacillus lactis 154</name>
    <dbReference type="NCBI Taxonomy" id="743719"/>
    <lineage>
        <taxon>Bacteria</taxon>
        <taxon>Bacillati</taxon>
        <taxon>Bacillota</taxon>
        <taxon>Bacilli</taxon>
        <taxon>Bacillales</taxon>
        <taxon>Paenibacillaceae</taxon>
        <taxon>Paenibacillus</taxon>
    </lineage>
</organism>
<accession>G4HNZ3</accession>
<gene>
    <name evidence="1" type="ORF">PaelaDRAFT_5704</name>
</gene>
<dbReference type="SUPFAM" id="SSF52540">
    <property type="entry name" value="P-loop containing nucleoside triphosphate hydrolases"/>
    <property type="match status" value="1"/>
</dbReference>
<dbReference type="PATRIC" id="fig|743719.3.peg.5801"/>
<dbReference type="PANTHER" id="PTHR11669:SF8">
    <property type="entry name" value="DNA POLYMERASE III SUBUNIT DELTA"/>
    <property type="match status" value="1"/>
</dbReference>
<dbReference type="NCBIfam" id="TIGR00678">
    <property type="entry name" value="holB"/>
    <property type="match status" value="1"/>
</dbReference>
<dbReference type="Proteomes" id="UP000003891">
    <property type="component" value="Unassembled WGS sequence"/>
</dbReference>
<dbReference type="Pfam" id="PF13177">
    <property type="entry name" value="DNA_pol3_delta2"/>
    <property type="match status" value="1"/>
</dbReference>
<evidence type="ECO:0000313" key="2">
    <source>
        <dbReference type="Proteomes" id="UP000003891"/>
    </source>
</evidence>
<reference evidence="1 2" key="1">
    <citation type="submission" date="2011-09" db="EMBL/GenBank/DDBJ databases">
        <title>The draft genome of Paenibacillus lactis 154.</title>
        <authorList>
            <consortium name="US DOE Joint Genome Institute (JGI-PGF)"/>
            <person name="Lucas S."/>
            <person name="Han J."/>
            <person name="Lapidus A."/>
            <person name="Cheng J.-F."/>
            <person name="Goodwin L."/>
            <person name="Pitluck S."/>
            <person name="Peters L."/>
            <person name="Land M.L."/>
            <person name="Hauser L."/>
            <person name="Siebers A."/>
            <person name="Thelen M."/>
            <person name="Hugenholtz P."/>
            <person name="Allgaier M."/>
            <person name="Woyke T.J."/>
        </authorList>
    </citation>
    <scope>NUCLEOTIDE SEQUENCE [LARGE SCALE GENOMIC DNA]</scope>
    <source>
        <strain evidence="1 2">154</strain>
    </source>
</reference>
<dbReference type="AlphaFoldDB" id="G4HNZ3"/>
<proteinExistence type="predicted"/>
<dbReference type="GO" id="GO:0008408">
    <property type="term" value="F:3'-5' exonuclease activity"/>
    <property type="evidence" value="ECO:0007669"/>
    <property type="project" value="InterPro"/>
</dbReference>
<dbReference type="GO" id="GO:0006261">
    <property type="term" value="P:DNA-templated DNA replication"/>
    <property type="evidence" value="ECO:0007669"/>
    <property type="project" value="TreeGrafter"/>
</dbReference>
<sequence length="342" mass="37982">MIENEVNEAGKRGLMSFNHIIGQEAAKQLLQNALRKHAVSHAYLFSGPAGAGQLQTALVFAKALFCTELEDDACGQCLECRKVEHGNHPDLTMIEPDGASIKIDQIRELQRIFSYRSENRNPKVYIIDHAEKMTTQAANSLLKFLEEPQSPAVAILIAENGQALLPTIQSRVQTVPFRSLSPQMMEQALVGEGYPAALVRCAVHLASGLDGCRKILNENWFAEIRNVVLQLGKESLNRTGPAMITASQKVFKTELSDHLDVLFSLFHLWFKDMIHVLYGRKESLVFIDQAEYISGHASARSTAQWVSYMDLAAECQKKLRYNVNGQLCVEQLLMGLGGNTPA</sequence>
<dbReference type="GO" id="GO:0003887">
    <property type="term" value="F:DNA-directed DNA polymerase activity"/>
    <property type="evidence" value="ECO:0007669"/>
    <property type="project" value="InterPro"/>
</dbReference>
<dbReference type="STRING" id="743719.PaelaDRAFT_5704"/>
<dbReference type="InterPro" id="IPR004622">
    <property type="entry name" value="DNA_pol_HolB"/>
</dbReference>
<dbReference type="FunFam" id="3.40.50.300:FF:001255">
    <property type="entry name" value="DNA polymerase III subunit delta"/>
    <property type="match status" value="1"/>
</dbReference>